<gene>
    <name evidence="1" type="ORF">ABS770_20760</name>
</gene>
<organism evidence="1 2">
    <name type="scientific">Methylobacterium brachiatum</name>
    <dbReference type="NCBI Taxonomy" id="269660"/>
    <lineage>
        <taxon>Bacteria</taxon>
        <taxon>Pseudomonadati</taxon>
        <taxon>Pseudomonadota</taxon>
        <taxon>Alphaproteobacteria</taxon>
        <taxon>Hyphomicrobiales</taxon>
        <taxon>Methylobacteriaceae</taxon>
        <taxon>Methylobacterium</taxon>
    </lineage>
</organism>
<accession>A0ABV1R7A6</accession>
<dbReference type="EMBL" id="JBELQD010000028">
    <property type="protein sequence ID" value="MER2290691.1"/>
    <property type="molecule type" value="Genomic_DNA"/>
</dbReference>
<keyword evidence="2" id="KW-1185">Reference proteome</keyword>
<evidence type="ECO:0000313" key="1">
    <source>
        <dbReference type="EMBL" id="MER2290691.1"/>
    </source>
</evidence>
<comment type="caution">
    <text evidence="1">The sequence shown here is derived from an EMBL/GenBank/DDBJ whole genome shotgun (WGS) entry which is preliminary data.</text>
</comment>
<reference evidence="1" key="1">
    <citation type="submission" date="2024-06" db="EMBL/GenBank/DDBJ databases">
        <authorList>
            <person name="Campbell A.G."/>
        </authorList>
    </citation>
    <scope>NUCLEOTIDE SEQUENCE</scope>
    <source>
        <strain evidence="1">EM17</strain>
    </source>
</reference>
<evidence type="ECO:0000313" key="2">
    <source>
        <dbReference type="Proteomes" id="UP001432995"/>
    </source>
</evidence>
<proteinExistence type="predicted"/>
<dbReference type="Proteomes" id="UP001432995">
    <property type="component" value="Unassembled WGS sequence"/>
</dbReference>
<sequence length="70" mass="7928">MNAFPDPRDGDPAKDLERMNTLLSEWAARSATDSAALIDRFEELGYPVRGKSEDEIAEILRQPPSRPRRT</sequence>
<protein>
    <submittedName>
        <fullName evidence="1">Uncharacterized protein</fullName>
    </submittedName>
</protein>
<name>A0ABV1R7A6_9HYPH</name>